<evidence type="ECO:0000256" key="1">
    <source>
        <dbReference type="ARBA" id="ARBA00002855"/>
    </source>
</evidence>
<protein>
    <recommendedName>
        <fullName evidence="4">Protein yellow</fullName>
    </recommendedName>
</protein>
<keyword evidence="9" id="KW-1185">Reference proteome</keyword>
<dbReference type="PRINTS" id="PR01366">
    <property type="entry name" value="ROYALJELLY"/>
</dbReference>
<accession>A0A6J2YMI5</accession>
<dbReference type="Proteomes" id="UP000504635">
    <property type="component" value="Unplaced"/>
</dbReference>
<sequence length="472" mass="54514">MCCKIYYILFLTGICLFLDEVCAQKLQKYFEWNIVDFEYRNENLRVQDFLSKKLQLENALPVGIEIWNEKIFITVPRWKEGIPSTLNYVPINSGLRNPPLIPYPDLKSNELGNCEDGLSTVYRIHVDECDRLWVLDTGTFGIEDTTQNVCPYALNIFDLRTDRRIHRYVFRTEDTNSRTFIANIAVDLGKNCDDAYAYFSDELGYGLIVYSLKQDTSWRFEHSFFMPDPLKGDFNIDGLNFQWGQEGIFGLSLTPRQANGNRVLLFSPLASNREFAVSTDILKNSSKVSDSYKDFYALEERGKDTHTTSRVVSKEGIQFFNLIDQNGIGCWDIKKPYSPENIAVIERNEELIFPADIKVDRNNYLWVISDRMPKFLITSLNYSEPNYRLFFAPVDELIKGTVCDPNYQTPDFSNNFNEEQYISTMSGLIFGQNGNAVGQIKNKPNEEEFANFGDYTFGSKLPSEELRNSYLD</sequence>
<keyword evidence="7" id="KW-0325">Glycoprotein</keyword>
<keyword evidence="6 8" id="KW-0732">Signal</keyword>
<organism evidence="9 10">
    <name type="scientific">Sitophilus oryzae</name>
    <name type="common">Rice weevil</name>
    <name type="synonym">Curculio oryzae</name>
    <dbReference type="NCBI Taxonomy" id="7048"/>
    <lineage>
        <taxon>Eukaryota</taxon>
        <taxon>Metazoa</taxon>
        <taxon>Ecdysozoa</taxon>
        <taxon>Arthropoda</taxon>
        <taxon>Hexapoda</taxon>
        <taxon>Insecta</taxon>
        <taxon>Pterygota</taxon>
        <taxon>Neoptera</taxon>
        <taxon>Endopterygota</taxon>
        <taxon>Coleoptera</taxon>
        <taxon>Polyphaga</taxon>
        <taxon>Cucujiformia</taxon>
        <taxon>Curculionidae</taxon>
        <taxon>Dryophthorinae</taxon>
        <taxon>Sitophilus</taxon>
    </lineage>
</organism>
<reference evidence="10" key="1">
    <citation type="submission" date="2025-08" db="UniProtKB">
        <authorList>
            <consortium name="RefSeq"/>
        </authorList>
    </citation>
    <scope>IDENTIFICATION</scope>
    <source>
        <tissue evidence="10">Gonads</tissue>
    </source>
</reference>
<dbReference type="InterPro" id="IPR017996">
    <property type="entry name" value="MRJP/yellow-related"/>
</dbReference>
<evidence type="ECO:0000256" key="5">
    <source>
        <dbReference type="ARBA" id="ARBA00022525"/>
    </source>
</evidence>
<dbReference type="GO" id="GO:0005576">
    <property type="term" value="C:extracellular region"/>
    <property type="evidence" value="ECO:0007669"/>
    <property type="project" value="UniProtKB-SubCell"/>
</dbReference>
<proteinExistence type="inferred from homology"/>
<dbReference type="GeneID" id="115888736"/>
<gene>
    <name evidence="10" type="primary">LOC115888736</name>
</gene>
<dbReference type="RefSeq" id="XP_030764419.1">
    <property type="nucleotide sequence ID" value="XM_030908559.1"/>
</dbReference>
<dbReference type="PANTHER" id="PTHR10009">
    <property type="entry name" value="PROTEIN YELLOW-RELATED"/>
    <property type="match status" value="1"/>
</dbReference>
<dbReference type="AlphaFoldDB" id="A0A6J2YMI5"/>
<dbReference type="KEGG" id="soy:115888736"/>
<evidence type="ECO:0000256" key="4">
    <source>
        <dbReference type="ARBA" id="ARBA00014360"/>
    </source>
</evidence>
<comment type="subcellular location">
    <subcellularLocation>
        <location evidence="2">Secreted</location>
    </subcellularLocation>
</comment>
<feature type="signal peptide" evidence="8">
    <location>
        <begin position="1"/>
        <end position="23"/>
    </location>
</feature>
<evidence type="ECO:0000256" key="2">
    <source>
        <dbReference type="ARBA" id="ARBA00004613"/>
    </source>
</evidence>
<name>A0A6J2YMI5_SITOR</name>
<comment type="function">
    <text evidence="1">Controls the pigmentation pattern of the adult cuticle and larval mouth parts.</text>
</comment>
<dbReference type="PANTHER" id="PTHR10009:SF14">
    <property type="entry name" value="PROTEIN YELLOW"/>
    <property type="match status" value="1"/>
</dbReference>
<dbReference type="CTD" id="30980"/>
<comment type="similarity">
    <text evidence="3">Belongs to the major royal jelly protein family.</text>
</comment>
<dbReference type="Gene3D" id="2.120.10.30">
    <property type="entry name" value="TolB, C-terminal domain"/>
    <property type="match status" value="1"/>
</dbReference>
<evidence type="ECO:0000313" key="9">
    <source>
        <dbReference type="Proteomes" id="UP000504635"/>
    </source>
</evidence>
<dbReference type="Pfam" id="PF03022">
    <property type="entry name" value="MRJP"/>
    <property type="match status" value="1"/>
</dbReference>
<feature type="chain" id="PRO_5027018967" description="Protein yellow" evidence="8">
    <location>
        <begin position="24"/>
        <end position="472"/>
    </location>
</feature>
<keyword evidence="5" id="KW-0964">Secreted</keyword>
<evidence type="ECO:0000313" key="10">
    <source>
        <dbReference type="RefSeq" id="XP_030764419.1"/>
    </source>
</evidence>
<evidence type="ECO:0000256" key="6">
    <source>
        <dbReference type="ARBA" id="ARBA00022729"/>
    </source>
</evidence>
<dbReference type="OrthoDB" id="7776143at2759"/>
<evidence type="ECO:0000256" key="7">
    <source>
        <dbReference type="ARBA" id="ARBA00023180"/>
    </source>
</evidence>
<evidence type="ECO:0000256" key="8">
    <source>
        <dbReference type="SAM" id="SignalP"/>
    </source>
</evidence>
<dbReference type="InterPro" id="IPR011042">
    <property type="entry name" value="6-blade_b-propeller_TolB-like"/>
</dbReference>
<evidence type="ECO:0000256" key="3">
    <source>
        <dbReference type="ARBA" id="ARBA00009127"/>
    </source>
</evidence>
<dbReference type="InParanoid" id="A0A6J2YMI5"/>